<protein>
    <submittedName>
        <fullName evidence="1">Glyoxalase</fullName>
    </submittedName>
</protein>
<dbReference type="AlphaFoldDB" id="A0A1W6MLI1"/>
<evidence type="ECO:0000313" key="2">
    <source>
        <dbReference type="Proteomes" id="UP000193431"/>
    </source>
</evidence>
<dbReference type="OrthoDB" id="674527at2"/>
<dbReference type="SUPFAM" id="SSF54593">
    <property type="entry name" value="Glyoxalase/Bleomycin resistance protein/Dihydroxybiphenyl dioxygenase"/>
    <property type="match status" value="1"/>
</dbReference>
<sequence length="121" mass="14437">MVSEIKSVRPFIGAKNYNVSRAFYRKLGFEEYVTSPKMSYFSKQRFGFYLQDYFVEDWVNNSMIFLEVRDVQKEYNRILALNLQNQFPTIKLKPIVTNDWGSEFFLHDPSNILWHIGSFNS</sequence>
<dbReference type="EMBL" id="CP019344">
    <property type="protein sequence ID" value="ARN78453.1"/>
    <property type="molecule type" value="Genomic_DNA"/>
</dbReference>
<name>A0A1W6MLI1_9FLAO</name>
<organism evidence="1 2">
    <name type="scientific">Nonlabens spongiae</name>
    <dbReference type="NCBI Taxonomy" id="331648"/>
    <lineage>
        <taxon>Bacteria</taxon>
        <taxon>Pseudomonadati</taxon>
        <taxon>Bacteroidota</taxon>
        <taxon>Flavobacteriia</taxon>
        <taxon>Flavobacteriales</taxon>
        <taxon>Flavobacteriaceae</taxon>
        <taxon>Nonlabens</taxon>
    </lineage>
</organism>
<accession>A0A1W6MLI1</accession>
<proteinExistence type="predicted"/>
<dbReference type="Gene3D" id="3.10.180.10">
    <property type="entry name" value="2,3-Dihydroxybiphenyl 1,2-Dioxygenase, domain 1"/>
    <property type="match status" value="1"/>
</dbReference>
<dbReference type="STRING" id="331648.BST97_10900"/>
<dbReference type="InterPro" id="IPR029068">
    <property type="entry name" value="Glyas_Bleomycin-R_OHBP_Dase"/>
</dbReference>
<keyword evidence="2" id="KW-1185">Reference proteome</keyword>
<gene>
    <name evidence="1" type="ORF">BST97_10900</name>
</gene>
<evidence type="ECO:0000313" key="1">
    <source>
        <dbReference type="EMBL" id="ARN78453.1"/>
    </source>
</evidence>
<dbReference type="Proteomes" id="UP000193431">
    <property type="component" value="Chromosome"/>
</dbReference>
<reference evidence="1 2" key="1">
    <citation type="submission" date="2016-11" db="EMBL/GenBank/DDBJ databases">
        <title>Trade-off between light-utilization and light-protection in marine flavobacteria.</title>
        <authorList>
            <person name="Kumagai Y."/>
        </authorList>
    </citation>
    <scope>NUCLEOTIDE SEQUENCE [LARGE SCALE GENOMIC DNA]</scope>
    <source>
        <strain evidence="1 2">JCM 13191</strain>
    </source>
</reference>